<dbReference type="GO" id="GO:0003712">
    <property type="term" value="F:transcription coregulator activity"/>
    <property type="evidence" value="ECO:0007669"/>
    <property type="project" value="EnsemblFungi"/>
</dbReference>
<dbReference type="AlphaFoldDB" id="A0A1G4JTG2"/>
<name>A0A1G4JTG2_9SACH</name>
<feature type="compositionally biased region" description="Polar residues" evidence="2">
    <location>
        <begin position="233"/>
        <end position="252"/>
    </location>
</feature>
<gene>
    <name evidence="3" type="ORF">LADA_0G07074G</name>
</gene>
<dbReference type="GO" id="GO:0061629">
    <property type="term" value="F:RNA polymerase II-specific DNA-binding transcription factor binding"/>
    <property type="evidence" value="ECO:0007669"/>
    <property type="project" value="EnsemblFungi"/>
</dbReference>
<feature type="coiled-coil region" evidence="1">
    <location>
        <begin position="359"/>
        <end position="386"/>
    </location>
</feature>
<keyword evidence="1" id="KW-0175">Coiled coil</keyword>
<organism evidence="3 4">
    <name type="scientific">Lachancea dasiensis</name>
    <dbReference type="NCBI Taxonomy" id="1072105"/>
    <lineage>
        <taxon>Eukaryota</taxon>
        <taxon>Fungi</taxon>
        <taxon>Dikarya</taxon>
        <taxon>Ascomycota</taxon>
        <taxon>Saccharomycotina</taxon>
        <taxon>Saccharomycetes</taxon>
        <taxon>Saccharomycetales</taxon>
        <taxon>Saccharomycetaceae</taxon>
        <taxon>Lachancea</taxon>
    </lineage>
</organism>
<feature type="compositionally biased region" description="Polar residues" evidence="2">
    <location>
        <begin position="208"/>
        <end position="225"/>
    </location>
</feature>
<feature type="region of interest" description="Disordered" evidence="2">
    <location>
        <begin position="201"/>
        <end position="252"/>
    </location>
</feature>
<proteinExistence type="predicted"/>
<dbReference type="GO" id="GO:0006110">
    <property type="term" value="P:regulation of glycolytic process"/>
    <property type="evidence" value="ECO:0007669"/>
    <property type="project" value="EnsemblFungi"/>
</dbReference>
<keyword evidence="4" id="KW-1185">Reference proteome</keyword>
<dbReference type="GO" id="GO:0000122">
    <property type="term" value="P:negative regulation of transcription by RNA polymerase II"/>
    <property type="evidence" value="ECO:0007669"/>
    <property type="project" value="EnsemblFungi"/>
</dbReference>
<dbReference type="Proteomes" id="UP000190274">
    <property type="component" value="Chromosome G"/>
</dbReference>
<evidence type="ECO:0000313" key="3">
    <source>
        <dbReference type="EMBL" id="SCU94183.1"/>
    </source>
</evidence>
<dbReference type="GO" id="GO:0005635">
    <property type="term" value="C:nuclear envelope"/>
    <property type="evidence" value="ECO:0007669"/>
    <property type="project" value="EnsemblFungi"/>
</dbReference>
<dbReference type="EMBL" id="LT598457">
    <property type="protein sequence ID" value="SCU94183.1"/>
    <property type="molecule type" value="Genomic_DNA"/>
</dbReference>
<dbReference type="GO" id="GO:0060963">
    <property type="term" value="P:positive regulation of ribosomal protein gene transcription by RNA polymerase II"/>
    <property type="evidence" value="ECO:0007669"/>
    <property type="project" value="EnsemblFungi"/>
</dbReference>
<dbReference type="OrthoDB" id="4070640at2759"/>
<evidence type="ECO:0000256" key="1">
    <source>
        <dbReference type="SAM" id="Coils"/>
    </source>
</evidence>
<accession>A0A1G4JTG2</accession>
<sequence>MSYARRDSAGTLATGGMMHHQSKLDVFIIKAHRLFSNGAVINGEDASVLNTASSSPKSGGPVNGAPPHADMTLFQKLSQLYNATISTSLLDDNSTSPKSAIELYQRFQQILKELELSYEVSPYGKYFRKLDNGMWQIKDESELLNDQLWQLVSVSISAVYDPKTGQMLNQSRRRVNSMATSTKNSPNEVIDNTLPQQLQKRLQKLQQDSRQNYYSTSPSSPSMVPNGNGVRSIPSNASSGREASNAPTTATNNLNGHPNMHSMNLHNNAQNINGDISSGNNANNNDIPIHSGMNLNMNLAASLNSQNKRKYIGMGIPDDEAVEELLQLATKKAKSDLPTIDEDIAQLQQPKYNPGTSNVELYERLLREKDFRIKQLEADVETQRQETHWLRKMLLEDLACVRSMLHKMNRGRR</sequence>
<dbReference type="GO" id="GO:0060196">
    <property type="term" value="P:positive regulation of antisense RNA transcription"/>
    <property type="evidence" value="ECO:0007669"/>
    <property type="project" value="EnsemblFungi"/>
</dbReference>
<evidence type="ECO:0000256" key="2">
    <source>
        <dbReference type="SAM" id="MobiDB-lite"/>
    </source>
</evidence>
<protein>
    <submittedName>
        <fullName evidence="3">LADA_0G07074g1_1</fullName>
    </submittedName>
</protein>
<evidence type="ECO:0000313" key="4">
    <source>
        <dbReference type="Proteomes" id="UP000190274"/>
    </source>
</evidence>
<reference evidence="4" key="1">
    <citation type="submission" date="2016-03" db="EMBL/GenBank/DDBJ databases">
        <authorList>
            <person name="Devillers H."/>
        </authorList>
    </citation>
    <scope>NUCLEOTIDE SEQUENCE [LARGE SCALE GENOMIC DNA]</scope>
</reference>